<evidence type="ECO:0000256" key="5">
    <source>
        <dbReference type="ARBA" id="ARBA00022679"/>
    </source>
</evidence>
<dbReference type="PANTHER" id="PTHR32294:SF0">
    <property type="entry name" value="DNA POLYMERASE III SUBUNIT ALPHA"/>
    <property type="match status" value="1"/>
</dbReference>
<name>A0A1D9NZ81_9FIRM</name>
<evidence type="ECO:0000256" key="10">
    <source>
        <dbReference type="ARBA" id="ARBA00049244"/>
    </source>
</evidence>
<keyword evidence="5" id="KW-0808">Transferase</keyword>
<dbReference type="Pfam" id="PF01336">
    <property type="entry name" value="tRNA_anti-codon"/>
    <property type="match status" value="1"/>
</dbReference>
<protein>
    <recommendedName>
        <fullName evidence="4">DNA polymerase III subunit alpha</fullName>
        <ecNumber evidence="3">2.7.7.7</ecNumber>
    </recommendedName>
</protein>
<dbReference type="GO" id="GO:0006260">
    <property type="term" value="P:DNA replication"/>
    <property type="evidence" value="ECO:0007669"/>
    <property type="project" value="UniProtKB-KW"/>
</dbReference>
<comment type="catalytic activity">
    <reaction evidence="10">
        <text>DNA(n) + a 2'-deoxyribonucleoside 5'-triphosphate = DNA(n+1) + diphosphate</text>
        <dbReference type="Rhea" id="RHEA:22508"/>
        <dbReference type="Rhea" id="RHEA-COMP:17339"/>
        <dbReference type="Rhea" id="RHEA-COMP:17340"/>
        <dbReference type="ChEBI" id="CHEBI:33019"/>
        <dbReference type="ChEBI" id="CHEBI:61560"/>
        <dbReference type="ChEBI" id="CHEBI:173112"/>
        <dbReference type="EC" id="2.7.7.7"/>
    </reaction>
</comment>
<dbReference type="PANTHER" id="PTHR32294">
    <property type="entry name" value="DNA POLYMERASE III SUBUNIT ALPHA"/>
    <property type="match status" value="1"/>
</dbReference>
<organism evidence="12 13">
    <name type="scientific">Butyrivibrio hungatei</name>
    <dbReference type="NCBI Taxonomy" id="185008"/>
    <lineage>
        <taxon>Bacteria</taxon>
        <taxon>Bacillati</taxon>
        <taxon>Bacillota</taxon>
        <taxon>Clostridia</taxon>
        <taxon>Lachnospirales</taxon>
        <taxon>Lachnospiraceae</taxon>
        <taxon>Butyrivibrio</taxon>
    </lineage>
</organism>
<comment type="function">
    <text evidence="9">DNA polymerase III is a complex, multichain enzyme responsible for most of the replicative synthesis in bacteria. This DNA polymerase also exhibits 3' to 5' exonuclease activity. The alpha chain is the DNA polymerase.</text>
</comment>
<evidence type="ECO:0000256" key="6">
    <source>
        <dbReference type="ARBA" id="ARBA00022695"/>
    </source>
</evidence>
<keyword evidence="8" id="KW-0239">DNA-directed DNA polymerase</keyword>
<dbReference type="InterPro" id="IPR004013">
    <property type="entry name" value="PHP_dom"/>
</dbReference>
<dbReference type="GO" id="GO:0003676">
    <property type="term" value="F:nucleic acid binding"/>
    <property type="evidence" value="ECO:0007669"/>
    <property type="project" value="InterPro"/>
</dbReference>
<dbReference type="GO" id="GO:0008408">
    <property type="term" value="F:3'-5' exonuclease activity"/>
    <property type="evidence" value="ECO:0007669"/>
    <property type="project" value="InterPro"/>
</dbReference>
<evidence type="ECO:0000259" key="11">
    <source>
        <dbReference type="SMART" id="SM00481"/>
    </source>
</evidence>
<dbReference type="OrthoDB" id="9803237at2"/>
<keyword evidence="7" id="KW-0235">DNA replication</keyword>
<evidence type="ECO:0000256" key="1">
    <source>
        <dbReference type="ARBA" id="ARBA00004496"/>
    </source>
</evidence>
<evidence type="ECO:0000256" key="3">
    <source>
        <dbReference type="ARBA" id="ARBA00012417"/>
    </source>
</evidence>
<dbReference type="Pfam" id="PF02811">
    <property type="entry name" value="PHP"/>
    <property type="match status" value="1"/>
</dbReference>
<dbReference type="SUPFAM" id="SSF89550">
    <property type="entry name" value="PHP domain-like"/>
    <property type="match status" value="1"/>
</dbReference>
<dbReference type="InterPro" id="IPR029460">
    <property type="entry name" value="DNAPol_HHH"/>
</dbReference>
<sequence length="1179" mass="131782">MAFTHLHVHTEYSLLDGSNKIKEYVKRLKSLGMTAGAITDHGVMYGVIDFYKACKEEGINPILGCEVYVAPGSRFEKETSVSDERYYHLVLLAENNIGYANLSHIVSRGFTEGYYYKPRVDMELLEKYHEGVIALSACLAGEIPKNIIKGQNGAAKEAAIRLDKIFGHGNFFLELQDHGIPEQRMVNNTLLALSQELDIPLVATNDCHYTYADDAEAHDLLLCIQTGKKVTDEDRMRYEGGQYYVKSEEEMRALFPYAQEAIDNTQKIADRCNVEIEFGVTKLPHFEVPEGYDSWTYLNKLCLDGLHERYPDDDGTLKDKLDYELGVIKRMGYVDYFLIVWDYINYCRENGIAVGPGRGSAAGSIVSYCMHITNIDPIKYDLLFERFLNPERVSMPDIDVDFEYERRQDVIDYVTEKYGADKVVQIITFGTLAAKGVIRDVARVMDLPYSYGDQIAKMIPNELNITLEKALSMNPELRTSYETDPTVHKLIDMCQKLEGLPRHTSIHAAGVVICQAPAEDLVPLSRSAEGNITTQFTMTTIEELGLLKMDFLGLRTLTVIKDAVNYANASLGAKPGDANFINIDEIDYNDQKVLASIGSGKCDGIFQLESGGMQAFMKELKPQSLEDIIAGVSLYRPGPMDFIPKYISGKNDAGSISYLTPELEPILKPTYGCIVYQEQVMQIVQQLGGYTLGRADLVRRAMSKKKQHVMEVERANFVNGNSEENVPGCASKGISPEVANAIYDSMMDFAKYAFNKSHAACYAVVALQTAWLKYYYPVEFMAALMTSVIDNPGKVSGYIMSCRNMNITLLPPDINEGYSGFSVTEIDAGEGDTPIPGAVVTTAPGKKKAIRYALTAIKGVGRPVISAIVSERRAHGKFKNLNDFLTRMSGNDNDINKRAVENFIKAGAFDCFEGTRKQHMTVYAQIMDQLHSNGRNSMAGQMSLFDLASEQDKKQYEVPLPDVGEFQKDLLLEFEKDVLGIYISGHPLEEYVAMWKKKITNTTADFFLDDEVGEPAVKDNANATIGGIIIDKKIKYTKNDQIMAFITLEDLVGSVEVIVFPKTYEANAGRLNADAKVFIEGRVSVEEDRDAKLIASKVTLFDEIARNVWIRFASLDDYNAHEQQLFKLLSESDGRDEVTVYLTDTKQVKKLGRGYTVKADKILTDKLKEAFGNDNIQVV</sequence>
<dbReference type="GO" id="GO:0005737">
    <property type="term" value="C:cytoplasm"/>
    <property type="evidence" value="ECO:0007669"/>
    <property type="project" value="UniProtKB-SubCell"/>
</dbReference>
<dbReference type="InterPro" id="IPR011708">
    <property type="entry name" value="DNA_pol3_alpha_NTPase_dom"/>
</dbReference>
<dbReference type="RefSeq" id="WP_071175054.1">
    <property type="nucleotide sequence ID" value="NZ_CP017831.1"/>
</dbReference>
<dbReference type="Gene3D" id="1.10.150.870">
    <property type="match status" value="1"/>
</dbReference>
<dbReference type="GO" id="GO:0003887">
    <property type="term" value="F:DNA-directed DNA polymerase activity"/>
    <property type="evidence" value="ECO:0007669"/>
    <property type="project" value="UniProtKB-KW"/>
</dbReference>
<evidence type="ECO:0000313" key="13">
    <source>
        <dbReference type="Proteomes" id="UP000179284"/>
    </source>
</evidence>
<evidence type="ECO:0000256" key="2">
    <source>
        <dbReference type="ARBA" id="ARBA00009496"/>
    </source>
</evidence>
<dbReference type="InterPro" id="IPR040982">
    <property type="entry name" value="DNA_pol3_finger"/>
</dbReference>
<dbReference type="NCBIfam" id="NF004226">
    <property type="entry name" value="PRK05673.1"/>
    <property type="match status" value="1"/>
</dbReference>
<dbReference type="EMBL" id="CP017831">
    <property type="protein sequence ID" value="AOZ95245.1"/>
    <property type="molecule type" value="Genomic_DNA"/>
</dbReference>
<dbReference type="KEGG" id="bhu:bhn_I0209"/>
<dbReference type="InterPro" id="IPR004805">
    <property type="entry name" value="DnaE2/DnaE/PolC"/>
</dbReference>
<comment type="similarity">
    <text evidence="2">Belongs to the DNA polymerase type-C family. DnaE subfamily.</text>
</comment>
<dbReference type="Pfam" id="PF07733">
    <property type="entry name" value="DNA_pol3_alpha"/>
    <property type="match status" value="1"/>
</dbReference>
<comment type="subcellular location">
    <subcellularLocation>
        <location evidence="1">Cytoplasm</location>
    </subcellularLocation>
</comment>
<dbReference type="AlphaFoldDB" id="A0A1D9NZ81"/>
<dbReference type="Gene3D" id="3.20.20.140">
    <property type="entry name" value="Metal-dependent hydrolases"/>
    <property type="match status" value="1"/>
</dbReference>
<feature type="domain" description="Polymerase/histidinol phosphatase N-terminal" evidence="11">
    <location>
        <begin position="4"/>
        <end position="71"/>
    </location>
</feature>
<accession>A0A1D9NZ81</accession>
<dbReference type="CDD" id="cd04485">
    <property type="entry name" value="DnaE_OBF"/>
    <property type="match status" value="1"/>
</dbReference>
<evidence type="ECO:0000256" key="4">
    <source>
        <dbReference type="ARBA" id="ARBA00019114"/>
    </source>
</evidence>
<keyword evidence="13" id="KW-1185">Reference proteome</keyword>
<dbReference type="InterPro" id="IPR041931">
    <property type="entry name" value="DNA_pol3_alpha_thumb_dom"/>
</dbReference>
<evidence type="ECO:0000256" key="7">
    <source>
        <dbReference type="ARBA" id="ARBA00022705"/>
    </source>
</evidence>
<evidence type="ECO:0000256" key="9">
    <source>
        <dbReference type="ARBA" id="ARBA00025611"/>
    </source>
</evidence>
<dbReference type="Pfam" id="PF14579">
    <property type="entry name" value="HHH_6"/>
    <property type="match status" value="1"/>
</dbReference>
<dbReference type="NCBIfam" id="NF005298">
    <property type="entry name" value="PRK06826.1"/>
    <property type="match status" value="1"/>
</dbReference>
<dbReference type="NCBIfam" id="TIGR00594">
    <property type="entry name" value="polc"/>
    <property type="match status" value="1"/>
</dbReference>
<proteinExistence type="inferred from homology"/>
<dbReference type="Gene3D" id="1.10.10.1600">
    <property type="entry name" value="Bacterial DNA polymerase III alpha subunit, thumb domain"/>
    <property type="match status" value="1"/>
</dbReference>
<dbReference type="Pfam" id="PF17657">
    <property type="entry name" value="DNA_pol3_finger"/>
    <property type="match status" value="1"/>
</dbReference>
<dbReference type="CDD" id="cd12113">
    <property type="entry name" value="PHP_PolIIIA_DnaE3"/>
    <property type="match status" value="1"/>
</dbReference>
<keyword evidence="6" id="KW-0548">Nucleotidyltransferase</keyword>
<dbReference type="InterPro" id="IPR016195">
    <property type="entry name" value="Pol/histidinol_Pase-like"/>
</dbReference>
<dbReference type="Proteomes" id="UP000179284">
    <property type="component" value="Chromosome I"/>
</dbReference>
<dbReference type="SMART" id="SM00481">
    <property type="entry name" value="POLIIIAc"/>
    <property type="match status" value="1"/>
</dbReference>
<evidence type="ECO:0000256" key="8">
    <source>
        <dbReference type="ARBA" id="ARBA00022932"/>
    </source>
</evidence>
<dbReference type="EC" id="2.7.7.7" evidence="3"/>
<dbReference type="InterPro" id="IPR003141">
    <property type="entry name" value="Pol/His_phosphatase_N"/>
</dbReference>
<reference evidence="13" key="1">
    <citation type="submission" date="2016-10" db="EMBL/GenBank/DDBJ databases">
        <title>The complete genome sequence of the rumen bacterium Butyrivibrio hungatei MB2003.</title>
        <authorList>
            <person name="Palevich N."/>
            <person name="Kelly W.J."/>
            <person name="Leahy S.C."/>
            <person name="Altermann E."/>
            <person name="Rakonjac J."/>
            <person name="Attwood G.T."/>
        </authorList>
    </citation>
    <scope>NUCLEOTIDE SEQUENCE [LARGE SCALE GENOMIC DNA]</scope>
    <source>
        <strain evidence="13">MB2003</strain>
    </source>
</reference>
<dbReference type="InterPro" id="IPR004365">
    <property type="entry name" value="NA-bd_OB_tRNA"/>
</dbReference>
<gene>
    <name evidence="12" type="ORF">bhn_I0209</name>
</gene>
<evidence type="ECO:0000313" key="12">
    <source>
        <dbReference type="EMBL" id="AOZ95245.1"/>
    </source>
</evidence>